<sequence length="130" mass="14687">MRKRNALNYSTVRSVFDEEADAVGDSYFKVGGAQGTTTLHFPTSVLFRMYRIGQAYGIRQLRYLESDVKIIIGQVEMSAFVKDLYRLLELINDEVLHHHVNLLIAEISRHGAPSAVHVAVATGDYFEPRC</sequence>
<reference evidence="1 2" key="1">
    <citation type="journal article" date="2007" name="Int. J. Syst. Evol. Microbiol.">
        <title>Description of Pelomonas aquatica sp. nov. and Pelomonas puraquae sp. nov., isolated from industrial and haemodialysis water.</title>
        <authorList>
            <person name="Gomila M."/>
            <person name="Bowien B."/>
            <person name="Falsen E."/>
            <person name="Moore E.R."/>
            <person name="Lalucat J."/>
        </authorList>
    </citation>
    <scope>NUCLEOTIDE SEQUENCE [LARGE SCALE GENOMIC DNA]</scope>
    <source>
        <strain evidence="1 2">CCUG 52769</strain>
    </source>
</reference>
<gene>
    <name evidence="1" type="ORF">CDO81_15365</name>
</gene>
<protein>
    <submittedName>
        <fullName evidence="1">Uncharacterized protein</fullName>
    </submittedName>
</protein>
<accession>A0A254N824</accession>
<dbReference type="EMBL" id="NISI01000006">
    <property type="protein sequence ID" value="OWR02962.1"/>
    <property type="molecule type" value="Genomic_DNA"/>
</dbReference>
<dbReference type="RefSeq" id="WP_144397267.1">
    <property type="nucleotide sequence ID" value="NZ_NISI01000006.1"/>
</dbReference>
<dbReference type="OrthoDB" id="10010206at2"/>
<organism evidence="1 2">
    <name type="scientific">Roseateles puraquae</name>
    <dbReference type="NCBI Taxonomy" id="431059"/>
    <lineage>
        <taxon>Bacteria</taxon>
        <taxon>Pseudomonadati</taxon>
        <taxon>Pseudomonadota</taxon>
        <taxon>Betaproteobacteria</taxon>
        <taxon>Burkholderiales</taxon>
        <taxon>Sphaerotilaceae</taxon>
        <taxon>Roseateles</taxon>
    </lineage>
</organism>
<proteinExistence type="predicted"/>
<evidence type="ECO:0000313" key="1">
    <source>
        <dbReference type="EMBL" id="OWR02962.1"/>
    </source>
</evidence>
<dbReference type="AlphaFoldDB" id="A0A254N824"/>
<dbReference type="Proteomes" id="UP000197446">
    <property type="component" value="Unassembled WGS sequence"/>
</dbReference>
<evidence type="ECO:0000313" key="2">
    <source>
        <dbReference type="Proteomes" id="UP000197446"/>
    </source>
</evidence>
<name>A0A254N824_9BURK</name>
<comment type="caution">
    <text evidence="1">The sequence shown here is derived from an EMBL/GenBank/DDBJ whole genome shotgun (WGS) entry which is preliminary data.</text>
</comment>
<keyword evidence="2" id="KW-1185">Reference proteome</keyword>